<organism evidence="2 3">
    <name type="scientific">Streptomyces fructofermentans</name>
    <dbReference type="NCBI Taxonomy" id="152141"/>
    <lineage>
        <taxon>Bacteria</taxon>
        <taxon>Bacillati</taxon>
        <taxon>Actinomycetota</taxon>
        <taxon>Actinomycetes</taxon>
        <taxon>Kitasatosporales</taxon>
        <taxon>Streptomycetaceae</taxon>
        <taxon>Streptomyces</taxon>
    </lineage>
</organism>
<dbReference type="AlphaFoldDB" id="A0A918U6G7"/>
<protein>
    <submittedName>
        <fullName evidence="2">Uncharacterized protein</fullName>
    </submittedName>
</protein>
<proteinExistence type="predicted"/>
<comment type="caution">
    <text evidence="2">The sequence shown here is derived from an EMBL/GenBank/DDBJ whole genome shotgun (WGS) entry which is preliminary data.</text>
</comment>
<evidence type="ECO:0000313" key="3">
    <source>
        <dbReference type="Proteomes" id="UP000645555"/>
    </source>
</evidence>
<reference evidence="2" key="1">
    <citation type="journal article" date="2014" name="Int. J. Syst. Evol. Microbiol.">
        <title>Complete genome sequence of Corynebacterium casei LMG S-19264T (=DSM 44701T), isolated from a smear-ripened cheese.</title>
        <authorList>
            <consortium name="US DOE Joint Genome Institute (JGI-PGF)"/>
            <person name="Walter F."/>
            <person name="Albersmeier A."/>
            <person name="Kalinowski J."/>
            <person name="Ruckert C."/>
        </authorList>
    </citation>
    <scope>NUCLEOTIDE SEQUENCE</scope>
    <source>
        <strain evidence="2">JCM 4956</strain>
    </source>
</reference>
<gene>
    <name evidence="2" type="ORF">GCM10010515_75340</name>
</gene>
<name>A0A918U6G7_9ACTN</name>
<sequence>MTEPRVEVVTGIDPVGSEEVSDGVGRRDLLGVVELHGHGKVSRSELTLEAADRSCIRPAQLQPEEPRSESPLVVAPGLEADVADDSTHVGPSARLGKRTAAK</sequence>
<dbReference type="Proteomes" id="UP000645555">
    <property type="component" value="Unassembled WGS sequence"/>
</dbReference>
<accession>A0A918U6G7</accession>
<reference evidence="2" key="2">
    <citation type="submission" date="2020-09" db="EMBL/GenBank/DDBJ databases">
        <authorList>
            <person name="Sun Q."/>
            <person name="Ohkuma M."/>
        </authorList>
    </citation>
    <scope>NUCLEOTIDE SEQUENCE</scope>
    <source>
        <strain evidence="2">JCM 4956</strain>
    </source>
</reference>
<keyword evidence="3" id="KW-1185">Reference proteome</keyword>
<dbReference type="EMBL" id="BMWD01000051">
    <property type="protein sequence ID" value="GGX97927.1"/>
    <property type="molecule type" value="Genomic_DNA"/>
</dbReference>
<evidence type="ECO:0000256" key="1">
    <source>
        <dbReference type="SAM" id="MobiDB-lite"/>
    </source>
</evidence>
<evidence type="ECO:0000313" key="2">
    <source>
        <dbReference type="EMBL" id="GGX97927.1"/>
    </source>
</evidence>
<feature type="region of interest" description="Disordered" evidence="1">
    <location>
        <begin position="58"/>
        <end position="102"/>
    </location>
</feature>